<gene>
    <name evidence="1" type="ORF">AVEN_182328_1</name>
</gene>
<accession>A0A4Y2K9Y7</accession>
<reference evidence="1 2" key="1">
    <citation type="journal article" date="2019" name="Sci. Rep.">
        <title>Orb-weaving spider Araneus ventricosus genome elucidates the spidroin gene catalogue.</title>
        <authorList>
            <person name="Kono N."/>
            <person name="Nakamura H."/>
            <person name="Ohtoshi R."/>
            <person name="Moran D.A.P."/>
            <person name="Shinohara A."/>
            <person name="Yoshida Y."/>
            <person name="Fujiwara M."/>
            <person name="Mori M."/>
            <person name="Tomita M."/>
            <person name="Arakawa K."/>
        </authorList>
    </citation>
    <scope>NUCLEOTIDE SEQUENCE [LARGE SCALE GENOMIC DNA]</scope>
</reference>
<protein>
    <submittedName>
        <fullName evidence="1">Uncharacterized protein</fullName>
    </submittedName>
</protein>
<comment type="caution">
    <text evidence="1">The sequence shown here is derived from an EMBL/GenBank/DDBJ whole genome shotgun (WGS) entry which is preliminary data.</text>
</comment>
<dbReference type="AlphaFoldDB" id="A0A4Y2K9Y7"/>
<proteinExistence type="predicted"/>
<dbReference type="Proteomes" id="UP000499080">
    <property type="component" value="Unassembled WGS sequence"/>
</dbReference>
<evidence type="ECO:0000313" key="1">
    <source>
        <dbReference type="EMBL" id="GBM99220.1"/>
    </source>
</evidence>
<dbReference type="EMBL" id="BGPR01004400">
    <property type="protein sequence ID" value="GBM99220.1"/>
    <property type="molecule type" value="Genomic_DNA"/>
</dbReference>
<organism evidence="1 2">
    <name type="scientific">Araneus ventricosus</name>
    <name type="common">Orbweaver spider</name>
    <name type="synonym">Epeira ventricosa</name>
    <dbReference type="NCBI Taxonomy" id="182803"/>
    <lineage>
        <taxon>Eukaryota</taxon>
        <taxon>Metazoa</taxon>
        <taxon>Ecdysozoa</taxon>
        <taxon>Arthropoda</taxon>
        <taxon>Chelicerata</taxon>
        <taxon>Arachnida</taxon>
        <taxon>Araneae</taxon>
        <taxon>Araneomorphae</taxon>
        <taxon>Entelegynae</taxon>
        <taxon>Araneoidea</taxon>
        <taxon>Araneidae</taxon>
        <taxon>Araneus</taxon>
    </lineage>
</organism>
<name>A0A4Y2K9Y7_ARAVE</name>
<keyword evidence="2" id="KW-1185">Reference proteome</keyword>
<sequence>MKTKDISIRCKKNGPVRMLCLTDQSPRGHPHPYLLSFPEEGLLCFLLDSESRFFISPFRVLCKRERSNFPPEYFAGKRSQRNAVWNGSLQSLSRSDDILHTLRIRSLFGRPPFSFRLKSKSEQNPRFCLRWIWSKE</sequence>
<evidence type="ECO:0000313" key="2">
    <source>
        <dbReference type="Proteomes" id="UP000499080"/>
    </source>
</evidence>